<reference evidence="1 2" key="1">
    <citation type="journal article" date="2023" name="Sci. Data">
        <title>Genome assembly of the Korean intertidal mud-creeper Batillaria attramentaria.</title>
        <authorList>
            <person name="Patra A.K."/>
            <person name="Ho P.T."/>
            <person name="Jun S."/>
            <person name="Lee S.J."/>
            <person name="Kim Y."/>
            <person name="Won Y.J."/>
        </authorList>
    </citation>
    <scope>NUCLEOTIDE SEQUENCE [LARGE SCALE GENOMIC DNA]</scope>
    <source>
        <strain evidence="1">Wonlab-2016</strain>
    </source>
</reference>
<protein>
    <recommendedName>
        <fullName evidence="3">Polyketide cyclase</fullName>
    </recommendedName>
</protein>
<dbReference type="Proteomes" id="UP001519460">
    <property type="component" value="Unassembled WGS sequence"/>
</dbReference>
<evidence type="ECO:0000313" key="1">
    <source>
        <dbReference type="EMBL" id="KAK7485959.1"/>
    </source>
</evidence>
<keyword evidence="2" id="KW-1185">Reference proteome</keyword>
<gene>
    <name evidence="1" type="ORF">BaRGS_00022825</name>
</gene>
<proteinExistence type="predicted"/>
<name>A0ABD0KFK5_9CAEN</name>
<dbReference type="AlphaFoldDB" id="A0ABD0KFK5"/>
<dbReference type="EMBL" id="JACVVK020000186">
    <property type="protein sequence ID" value="KAK7485959.1"/>
    <property type="molecule type" value="Genomic_DNA"/>
</dbReference>
<comment type="caution">
    <text evidence="1">The sequence shown here is derived from an EMBL/GenBank/DDBJ whole genome shotgun (WGS) entry which is preliminary data.</text>
</comment>
<accession>A0ABD0KFK5</accession>
<organism evidence="1 2">
    <name type="scientific">Batillaria attramentaria</name>
    <dbReference type="NCBI Taxonomy" id="370345"/>
    <lineage>
        <taxon>Eukaryota</taxon>
        <taxon>Metazoa</taxon>
        <taxon>Spiralia</taxon>
        <taxon>Lophotrochozoa</taxon>
        <taxon>Mollusca</taxon>
        <taxon>Gastropoda</taxon>
        <taxon>Caenogastropoda</taxon>
        <taxon>Sorbeoconcha</taxon>
        <taxon>Cerithioidea</taxon>
        <taxon>Batillariidae</taxon>
        <taxon>Batillaria</taxon>
    </lineage>
</organism>
<sequence>TLCTKHVHCDMHVRTVPGTVDVPWVLSGWPRARPLWWLNAIGAVRQVLTRGLVFGKTAAVVSRALEPR</sequence>
<feature type="non-terminal residue" evidence="1">
    <location>
        <position position="1"/>
    </location>
</feature>
<evidence type="ECO:0008006" key="3">
    <source>
        <dbReference type="Google" id="ProtNLM"/>
    </source>
</evidence>
<evidence type="ECO:0000313" key="2">
    <source>
        <dbReference type="Proteomes" id="UP001519460"/>
    </source>
</evidence>